<dbReference type="Proteomes" id="UP000315003">
    <property type="component" value="Chromosome"/>
</dbReference>
<keyword evidence="1" id="KW-1133">Transmembrane helix</keyword>
<reference evidence="2 3" key="1">
    <citation type="submission" date="2019-02" db="EMBL/GenBank/DDBJ databases">
        <title>Deep-cultivation of Planctomycetes and their phenomic and genomic characterization uncovers novel biology.</title>
        <authorList>
            <person name="Wiegand S."/>
            <person name="Jogler M."/>
            <person name="Boedeker C."/>
            <person name="Pinto D."/>
            <person name="Vollmers J."/>
            <person name="Rivas-Marin E."/>
            <person name="Kohn T."/>
            <person name="Peeters S.H."/>
            <person name="Heuer A."/>
            <person name="Rast P."/>
            <person name="Oberbeckmann S."/>
            <person name="Bunk B."/>
            <person name="Jeske O."/>
            <person name="Meyerdierks A."/>
            <person name="Storesund J.E."/>
            <person name="Kallscheuer N."/>
            <person name="Luecker S."/>
            <person name="Lage O.M."/>
            <person name="Pohl T."/>
            <person name="Merkel B.J."/>
            <person name="Hornburger P."/>
            <person name="Mueller R.-W."/>
            <person name="Bruemmer F."/>
            <person name="Labrenz M."/>
            <person name="Spormann A.M."/>
            <person name="Op den Camp H."/>
            <person name="Overmann J."/>
            <person name="Amann R."/>
            <person name="Jetten M.S.M."/>
            <person name="Mascher T."/>
            <person name="Medema M.H."/>
            <person name="Devos D.P."/>
            <person name="Kaster A.-K."/>
            <person name="Ovreas L."/>
            <person name="Rohde M."/>
            <person name="Galperin M.Y."/>
            <person name="Jogler C."/>
        </authorList>
    </citation>
    <scope>NUCLEOTIDE SEQUENCE [LARGE SCALE GENOMIC DNA]</scope>
    <source>
        <strain evidence="2 3">SV_7m_r</strain>
    </source>
</reference>
<gene>
    <name evidence="2" type="ORF">SV7mr_08300</name>
</gene>
<organism evidence="2 3">
    <name type="scientific">Stieleria bergensis</name>
    <dbReference type="NCBI Taxonomy" id="2528025"/>
    <lineage>
        <taxon>Bacteria</taxon>
        <taxon>Pseudomonadati</taxon>
        <taxon>Planctomycetota</taxon>
        <taxon>Planctomycetia</taxon>
        <taxon>Pirellulales</taxon>
        <taxon>Pirellulaceae</taxon>
        <taxon>Stieleria</taxon>
    </lineage>
</organism>
<name>A0A517SQE3_9BACT</name>
<protein>
    <submittedName>
        <fullName evidence="2">Uncharacterized protein</fullName>
    </submittedName>
</protein>
<proteinExistence type="predicted"/>
<dbReference type="EMBL" id="CP036272">
    <property type="protein sequence ID" value="QDT58340.1"/>
    <property type="molecule type" value="Genomic_DNA"/>
</dbReference>
<feature type="transmembrane region" description="Helical" evidence="1">
    <location>
        <begin position="12"/>
        <end position="35"/>
    </location>
</feature>
<accession>A0A517SQE3</accession>
<keyword evidence="3" id="KW-1185">Reference proteome</keyword>
<keyword evidence="1" id="KW-0812">Transmembrane</keyword>
<evidence type="ECO:0000256" key="1">
    <source>
        <dbReference type="SAM" id="Phobius"/>
    </source>
</evidence>
<dbReference type="PROSITE" id="PS51257">
    <property type="entry name" value="PROKAR_LIPOPROTEIN"/>
    <property type="match status" value="1"/>
</dbReference>
<dbReference type="AlphaFoldDB" id="A0A517SQE3"/>
<evidence type="ECO:0000313" key="2">
    <source>
        <dbReference type="EMBL" id="QDT58340.1"/>
    </source>
</evidence>
<keyword evidence="1" id="KW-0472">Membrane</keyword>
<dbReference type="OrthoDB" id="251692at2"/>
<sequence>MKSLLKSLYRKTPLLSLLSGVFVFVSCSAMLLTGYDLSSAGALALGGLPLTAAVLDVVRLLPRSGAKLKQELAAGDSQGGADLQQFLQDRADDLTARETQLTEQSLLLQQWLQFPDAMDWNQRASTDPSLIDHAQSVKADPLAKHDVELKQLIEGKTHELFEDIRNDVYRTEKGGVKVFDYGRIRADLYRLLADVVAIYKPGEQDFLLKTNPEASTRAIGHASLRLMVAAESLPGNVYQYNFQTIYDMVSRAVKAFGYYKTAKPYLDIASSVFYAGRFASGASPITLAAWWAASKATTYGASRLSEHVINEQAIGLIRQLVEIFAVEVAAIYSPQVRYRDAQWIYGVELVHFASKVPLPPEVRLAALGELGKLTLRAEYGRVSLMRQLASGATSRPDQYLPAESLSQQDRVIVAQQLEQFVTTHLLKASVQQVSSEQLHQWFAEVAERLQIAIKKWGHELSDQEQLVAACQTLLAFRLEFFGEDAAAAIKQLDGTKTLSQLSIEERRQWEADGLSEPPFFFAPPPLPPEAQICERWFDDLLAMVPPLPPAATQIGDSQLSAEVKLEAGSEFLLRRWLGQDAMLQAAYFLRKDAQQIQARYQEASQQELFQQCQNPADDSKTLPPVLFLQQQLGGVQVAAHYQCSEIQTDDARVTGDGFLTQLGDTLVAYQVSEASDDPAHQVLYLVAIAKRDQVQATKQSGYLRSSCRLRFPSGESVTVVGGAFSSYETFFADLRV</sequence>
<evidence type="ECO:0000313" key="3">
    <source>
        <dbReference type="Proteomes" id="UP000315003"/>
    </source>
</evidence>
<dbReference type="RefSeq" id="WP_145269430.1">
    <property type="nucleotide sequence ID" value="NZ_CP036272.1"/>
</dbReference>